<protein>
    <submittedName>
        <fullName evidence="3">Uncharacterized protein</fullName>
    </submittedName>
</protein>
<dbReference type="VEuPathDB" id="VectorBase:AATE007674"/>
<dbReference type="AlphaFoldDB" id="A0A182IY08"/>
<feature type="compositionally biased region" description="Low complexity" evidence="1">
    <location>
        <begin position="72"/>
        <end position="92"/>
    </location>
</feature>
<proteinExistence type="predicted"/>
<evidence type="ECO:0000256" key="1">
    <source>
        <dbReference type="SAM" id="MobiDB-lite"/>
    </source>
</evidence>
<keyword evidence="2" id="KW-0812">Transmembrane</keyword>
<dbReference type="EnsemblMetazoa" id="AATE007674-RA">
    <property type="protein sequence ID" value="AATE007674-PA.1"/>
    <property type="gene ID" value="AATE007674"/>
</dbReference>
<keyword evidence="2" id="KW-0472">Membrane</keyword>
<accession>A0A182IY08</accession>
<sequence>MVLSVFMVQTLTTLLEPPPAIGGVGGGKGLMQPGQPHQPQANIAVFMFLFMLCAAEVVFIKLLALTSFGSETPAATTGHTSSGASSASATSITEEHAADDRQDGADAARRV</sequence>
<feature type="transmembrane region" description="Helical" evidence="2">
    <location>
        <begin position="41"/>
        <end position="64"/>
    </location>
</feature>
<feature type="region of interest" description="Disordered" evidence="1">
    <location>
        <begin position="71"/>
        <end position="111"/>
    </location>
</feature>
<evidence type="ECO:0000313" key="3">
    <source>
        <dbReference type="EnsemblMetazoa" id="AATE007674-PA.1"/>
    </source>
</evidence>
<feature type="compositionally biased region" description="Basic and acidic residues" evidence="1">
    <location>
        <begin position="93"/>
        <end position="111"/>
    </location>
</feature>
<name>A0A182IY08_ANOAO</name>
<evidence type="ECO:0000256" key="2">
    <source>
        <dbReference type="SAM" id="Phobius"/>
    </source>
</evidence>
<keyword evidence="2" id="KW-1133">Transmembrane helix</keyword>
<reference evidence="3" key="1">
    <citation type="submission" date="2022-08" db="UniProtKB">
        <authorList>
            <consortium name="EnsemblMetazoa"/>
        </authorList>
    </citation>
    <scope>IDENTIFICATION</scope>
    <source>
        <strain evidence="3">EBRO</strain>
    </source>
</reference>
<organism evidence="3">
    <name type="scientific">Anopheles atroparvus</name>
    <name type="common">European mosquito</name>
    <dbReference type="NCBI Taxonomy" id="41427"/>
    <lineage>
        <taxon>Eukaryota</taxon>
        <taxon>Metazoa</taxon>
        <taxon>Ecdysozoa</taxon>
        <taxon>Arthropoda</taxon>
        <taxon>Hexapoda</taxon>
        <taxon>Insecta</taxon>
        <taxon>Pterygota</taxon>
        <taxon>Neoptera</taxon>
        <taxon>Endopterygota</taxon>
        <taxon>Diptera</taxon>
        <taxon>Nematocera</taxon>
        <taxon>Culicoidea</taxon>
        <taxon>Culicidae</taxon>
        <taxon>Anophelinae</taxon>
        <taxon>Anopheles</taxon>
    </lineage>
</organism>